<dbReference type="PROSITE" id="PS50005">
    <property type="entry name" value="TPR"/>
    <property type="match status" value="1"/>
</dbReference>
<dbReference type="InterPro" id="IPR011990">
    <property type="entry name" value="TPR-like_helical_dom_sf"/>
</dbReference>
<evidence type="ECO:0000256" key="1">
    <source>
        <dbReference type="PROSITE-ProRule" id="PRU00339"/>
    </source>
</evidence>
<dbReference type="RefSeq" id="WP_283767771.1">
    <property type="nucleotide sequence ID" value="NZ_JAQOSO010000083.1"/>
</dbReference>
<dbReference type="Pfam" id="PF13181">
    <property type="entry name" value="TPR_8"/>
    <property type="match status" value="1"/>
</dbReference>
<dbReference type="InterPro" id="IPR019734">
    <property type="entry name" value="TPR_rpt"/>
</dbReference>
<organism evidence="3 4">
    <name type="scientific">Roseofilum capinflatum BLCC-M114</name>
    <dbReference type="NCBI Taxonomy" id="3022440"/>
    <lineage>
        <taxon>Bacteria</taxon>
        <taxon>Bacillati</taxon>
        <taxon>Cyanobacteriota</taxon>
        <taxon>Cyanophyceae</taxon>
        <taxon>Desertifilales</taxon>
        <taxon>Desertifilaceae</taxon>
        <taxon>Roseofilum</taxon>
        <taxon>Roseofilum capinflatum</taxon>
    </lineage>
</organism>
<dbReference type="Gene3D" id="1.25.40.10">
    <property type="entry name" value="Tetratricopeptide repeat domain"/>
    <property type="match status" value="1"/>
</dbReference>
<dbReference type="SUPFAM" id="SSF48452">
    <property type="entry name" value="TPR-like"/>
    <property type="match status" value="1"/>
</dbReference>
<feature type="repeat" description="TPR" evidence="1">
    <location>
        <begin position="169"/>
        <end position="202"/>
    </location>
</feature>
<gene>
    <name evidence="3" type="ORF">PMG25_15345</name>
</gene>
<reference evidence="3 4" key="1">
    <citation type="submission" date="2023-01" db="EMBL/GenBank/DDBJ databases">
        <title>Novel diversity within Roseofilum (Cyanobacteria; Desertifilaceae) from marine benthic mats with descriptions of four novel species.</title>
        <authorList>
            <person name="Wang Y."/>
            <person name="Berthold D.E."/>
            <person name="Hu J."/>
            <person name="Lefler F.W."/>
            <person name="Laughinghouse H.D. IV."/>
        </authorList>
    </citation>
    <scope>NUCLEOTIDE SEQUENCE [LARGE SCALE GENOMIC DNA]</scope>
    <source>
        <strain evidence="3 4">BLCC-M114</strain>
    </source>
</reference>
<dbReference type="PANTHER" id="PTHR10098">
    <property type="entry name" value="RAPSYN-RELATED"/>
    <property type="match status" value="1"/>
</dbReference>
<evidence type="ECO:0000259" key="2">
    <source>
        <dbReference type="Pfam" id="PF12770"/>
    </source>
</evidence>
<evidence type="ECO:0000313" key="4">
    <source>
        <dbReference type="Proteomes" id="UP001235849"/>
    </source>
</evidence>
<proteinExistence type="predicted"/>
<evidence type="ECO:0000313" key="3">
    <source>
        <dbReference type="EMBL" id="MDJ1175465.1"/>
    </source>
</evidence>
<dbReference type="Pfam" id="PF12770">
    <property type="entry name" value="CHAT"/>
    <property type="match status" value="1"/>
</dbReference>
<protein>
    <submittedName>
        <fullName evidence="3">CHAT domain-containing protein</fullName>
    </submittedName>
</protein>
<name>A0ABT7B8H9_9CYAN</name>
<accession>A0ABT7B8H9</accession>
<sequence>MTFWRNWFNKLRGKTAPQSTDTDYERLLQKLLQATSASGGDSAAVYPLLQENVERINLELAQTIPTFARNHWTSDTIINLFNLGNAIQQFPLGERALNLEIALVIYQVALDFFPQETSPTEWATIQNSLAVAYLYRIQGERGENIEQAIACYEAALQVYTRESLPQYWALTQENIAYAYIDLENHSEAIKYFKAALEVLTPASFPLNALKAGRNLGNLGYDRQDWETALFGYDQAIRAVEQSRTWATSPLPQTPKPLHEHFPEGVRYAPSSQILERLHQRRQRPTTGAFFAIQNPTQDLPYTNLEVELIRRRFDPNTRILKHQQADKTTLQSADILAQLRQSLFLHFACHAGFDSQNPLNSALILAGGAAPQGYGRSTLTLRDGRRFDTESQGLTLREIYANLDLPLSRLVLLSACETGQVALDTTDEYIGLTSGFFFAGTPSVISSFWCVDDFATAFLSIRFYQEFTPQIPVAKALSQAQSWLRQASQKQLLDWCQHDLNFTSEDLDQFKFKLLDYDDPPFSDVRYWSAFGANGI</sequence>
<dbReference type="InterPro" id="IPR024983">
    <property type="entry name" value="CHAT_dom"/>
</dbReference>
<dbReference type="Proteomes" id="UP001235849">
    <property type="component" value="Unassembled WGS sequence"/>
</dbReference>
<keyword evidence="4" id="KW-1185">Reference proteome</keyword>
<keyword evidence="1" id="KW-0802">TPR repeat</keyword>
<dbReference type="PANTHER" id="PTHR10098:SF108">
    <property type="entry name" value="TETRATRICOPEPTIDE REPEAT PROTEIN 28"/>
    <property type="match status" value="1"/>
</dbReference>
<feature type="domain" description="CHAT" evidence="2">
    <location>
        <begin position="255"/>
        <end position="531"/>
    </location>
</feature>
<comment type="caution">
    <text evidence="3">The sequence shown here is derived from an EMBL/GenBank/DDBJ whole genome shotgun (WGS) entry which is preliminary data.</text>
</comment>
<dbReference type="EMBL" id="JAQOSO010000083">
    <property type="protein sequence ID" value="MDJ1175465.1"/>
    <property type="molecule type" value="Genomic_DNA"/>
</dbReference>